<dbReference type="Proteomes" id="UP000077177">
    <property type="component" value="Chromosome"/>
</dbReference>
<keyword evidence="4" id="KW-1185">Reference proteome</keyword>
<dbReference type="STRING" id="1492898.SY85_18875"/>
<reference evidence="4" key="1">
    <citation type="submission" date="2015-01" db="EMBL/GenBank/DDBJ databases">
        <title>Flavisolibacter sp./LCS9/ whole genome sequencing.</title>
        <authorList>
            <person name="Kim M.K."/>
            <person name="Srinivasan S."/>
            <person name="Lee J.-J."/>
        </authorList>
    </citation>
    <scope>NUCLEOTIDE SEQUENCE [LARGE SCALE GENOMIC DNA]</scope>
    <source>
        <strain evidence="4">LCS9</strain>
    </source>
</reference>
<evidence type="ECO:0000313" key="3">
    <source>
        <dbReference type="EMBL" id="ANE53605.1"/>
    </source>
</evidence>
<reference evidence="3 4" key="2">
    <citation type="journal article" date="2016" name="Int. J. Syst. Evol. Microbiol.">
        <title>Flavisolibacter tropicus sp. nov., isolated from tropical soil.</title>
        <authorList>
            <person name="Lee J.J."/>
            <person name="Kang M.S."/>
            <person name="Kim G.S."/>
            <person name="Lee C.S."/>
            <person name="Lim S."/>
            <person name="Lee J."/>
            <person name="Roh S.H."/>
            <person name="Kang H."/>
            <person name="Ha J.M."/>
            <person name="Bae S."/>
            <person name="Jung H.Y."/>
            <person name="Kim M.K."/>
        </authorList>
    </citation>
    <scope>NUCLEOTIDE SEQUENCE [LARGE SCALE GENOMIC DNA]</scope>
    <source>
        <strain evidence="3 4">LCS9</strain>
    </source>
</reference>
<dbReference type="PANTHER" id="PTHR12835:SF5">
    <property type="entry name" value="BIOTIN--PROTEIN LIGASE"/>
    <property type="match status" value="1"/>
</dbReference>
<feature type="domain" description="BPL/LPL catalytic" evidence="2">
    <location>
        <begin position="1"/>
        <end position="185"/>
    </location>
</feature>
<dbReference type="SUPFAM" id="SSF55681">
    <property type="entry name" value="Class II aaRS and biotin synthetases"/>
    <property type="match status" value="1"/>
</dbReference>
<keyword evidence="1" id="KW-0436">Ligase</keyword>
<dbReference type="Gene3D" id="3.30.930.10">
    <property type="entry name" value="Bira Bifunctional Protein, Domain 2"/>
    <property type="match status" value="1"/>
</dbReference>
<dbReference type="GO" id="GO:0004077">
    <property type="term" value="F:biotin--[biotin carboxyl-carrier protein] ligase activity"/>
    <property type="evidence" value="ECO:0007669"/>
    <property type="project" value="InterPro"/>
</dbReference>
<evidence type="ECO:0000256" key="1">
    <source>
        <dbReference type="ARBA" id="ARBA00022598"/>
    </source>
</evidence>
<dbReference type="PATRIC" id="fig|1492898.3.peg.4106"/>
<dbReference type="PROSITE" id="PS51733">
    <property type="entry name" value="BPL_LPL_CATALYTIC"/>
    <property type="match status" value="1"/>
</dbReference>
<dbReference type="InterPro" id="IPR004143">
    <property type="entry name" value="BPL_LPL_catalytic"/>
</dbReference>
<dbReference type="Pfam" id="PF03099">
    <property type="entry name" value="BPL_LplA_LipB"/>
    <property type="match status" value="1"/>
</dbReference>
<name>A0A172U2Q3_9BACT</name>
<organism evidence="3 4">
    <name type="scientific">Flavisolibacter tropicus</name>
    <dbReference type="NCBI Taxonomy" id="1492898"/>
    <lineage>
        <taxon>Bacteria</taxon>
        <taxon>Pseudomonadati</taxon>
        <taxon>Bacteroidota</taxon>
        <taxon>Chitinophagia</taxon>
        <taxon>Chitinophagales</taxon>
        <taxon>Chitinophagaceae</taxon>
        <taxon>Flavisolibacter</taxon>
    </lineage>
</organism>
<accession>A0A172U2Q3</accession>
<protein>
    <recommendedName>
        <fullName evidence="2">BPL/LPL catalytic domain-containing protein</fullName>
    </recommendedName>
</protein>
<proteinExistence type="predicted"/>
<dbReference type="CDD" id="cd16442">
    <property type="entry name" value="BPL"/>
    <property type="match status" value="1"/>
</dbReference>
<dbReference type="GO" id="GO:0005737">
    <property type="term" value="C:cytoplasm"/>
    <property type="evidence" value="ECO:0007669"/>
    <property type="project" value="TreeGrafter"/>
</dbReference>
<dbReference type="InterPro" id="IPR045864">
    <property type="entry name" value="aa-tRNA-synth_II/BPL/LPL"/>
</dbReference>
<dbReference type="KEGG" id="fla:SY85_18875"/>
<evidence type="ECO:0000313" key="4">
    <source>
        <dbReference type="Proteomes" id="UP000077177"/>
    </source>
</evidence>
<gene>
    <name evidence="3" type="ORF">SY85_18875</name>
</gene>
<dbReference type="EMBL" id="CP011390">
    <property type="protein sequence ID" value="ANE53605.1"/>
    <property type="molecule type" value="Genomic_DNA"/>
</dbReference>
<dbReference type="PANTHER" id="PTHR12835">
    <property type="entry name" value="BIOTIN PROTEIN LIGASE"/>
    <property type="match status" value="1"/>
</dbReference>
<evidence type="ECO:0000259" key="2">
    <source>
        <dbReference type="PROSITE" id="PS51733"/>
    </source>
</evidence>
<dbReference type="InterPro" id="IPR004408">
    <property type="entry name" value="Biotin_CoA_COase_ligase"/>
</dbReference>
<sequence>MNTTTIGNPFIELQQVDSTNNYATALAHAGMAQSGTVVLAHHQTKGKGQRTKAWETAAGQNITLSILLQPQGLVLSEAFFLSMAVALGVQRFYSRYAIEDVYIKWPNDLYWRDRKAGGILIENILTGATWKYAIIGIGININQTDFGELGLRATSLKQITGKQYDIVALAKELCSSIEATVRQLQVNKQQVVDDFHAVLYKRFEKVKLRKDARVFETYIQGVSTAGELITGQAVEERFSVGEVEWVFE</sequence>
<dbReference type="AlphaFoldDB" id="A0A172U2Q3"/>
<dbReference type="NCBIfam" id="TIGR00121">
    <property type="entry name" value="birA_ligase"/>
    <property type="match status" value="1"/>
</dbReference>